<evidence type="ECO:0000313" key="15">
    <source>
        <dbReference type="EMBL" id="MBK1882912.1"/>
    </source>
</evidence>
<feature type="binding site" evidence="11">
    <location>
        <position position="124"/>
    </location>
    <ligand>
        <name>substrate</name>
    </ligand>
</feature>
<evidence type="ECO:0000313" key="16">
    <source>
        <dbReference type="Proteomes" id="UP000603141"/>
    </source>
</evidence>
<dbReference type="InterPro" id="IPR018091">
    <property type="entry name" value="PEP_carboxykin_GTP_CS"/>
</dbReference>
<dbReference type="GO" id="GO:0006107">
    <property type="term" value="P:oxaloacetate metabolic process"/>
    <property type="evidence" value="ECO:0007669"/>
    <property type="project" value="TreeGrafter"/>
</dbReference>
<keyword evidence="11" id="KW-0963">Cytoplasm</keyword>
<comment type="cofactor">
    <cofactor evidence="11">
        <name>Mn(2+)</name>
        <dbReference type="ChEBI" id="CHEBI:29035"/>
    </cofactor>
    <text evidence="11">Binds 1 Mn(2+) ion per subunit.</text>
</comment>
<keyword evidence="10 11" id="KW-0456">Lyase</keyword>
<comment type="subcellular location">
    <subcellularLocation>
        <location evidence="11">Cytoplasm</location>
    </subcellularLocation>
</comment>
<evidence type="ECO:0000256" key="11">
    <source>
        <dbReference type="HAMAP-Rule" id="MF_00452"/>
    </source>
</evidence>
<name>A0A934SB28_9BACT</name>
<keyword evidence="4 11" id="KW-0312">Gluconeogenesis</keyword>
<dbReference type="PROSITE" id="PS00505">
    <property type="entry name" value="PEPCK_GTP"/>
    <property type="match status" value="1"/>
</dbReference>
<evidence type="ECO:0000256" key="5">
    <source>
        <dbReference type="ARBA" id="ARBA00022723"/>
    </source>
</evidence>
<evidence type="ECO:0000256" key="2">
    <source>
        <dbReference type="ARBA" id="ARBA00005796"/>
    </source>
</evidence>
<keyword evidence="8 11" id="KW-0342">GTP-binding</keyword>
<dbReference type="GO" id="GO:0042594">
    <property type="term" value="P:response to starvation"/>
    <property type="evidence" value="ECO:0007669"/>
    <property type="project" value="TreeGrafter"/>
</dbReference>
<dbReference type="Gene3D" id="3.40.449.10">
    <property type="entry name" value="Phosphoenolpyruvate Carboxykinase, domain 1"/>
    <property type="match status" value="1"/>
</dbReference>
<feature type="binding site" evidence="11">
    <location>
        <begin position="445"/>
        <end position="447"/>
    </location>
    <ligand>
        <name>substrate</name>
    </ligand>
</feature>
<dbReference type="GO" id="GO:0004613">
    <property type="term" value="F:phosphoenolpyruvate carboxykinase (GTP) activity"/>
    <property type="evidence" value="ECO:0007669"/>
    <property type="project" value="UniProtKB-UniRule"/>
</dbReference>
<dbReference type="EC" id="4.1.1.32" evidence="11"/>
<dbReference type="GO" id="GO:0019543">
    <property type="term" value="P:propionate catabolic process"/>
    <property type="evidence" value="ECO:0007669"/>
    <property type="project" value="TreeGrafter"/>
</dbReference>
<dbReference type="GO" id="GO:0071333">
    <property type="term" value="P:cellular response to glucose stimulus"/>
    <property type="evidence" value="ECO:0007669"/>
    <property type="project" value="TreeGrafter"/>
</dbReference>
<dbReference type="NCBIfam" id="NF003253">
    <property type="entry name" value="PRK04210.1"/>
    <property type="match status" value="1"/>
</dbReference>
<evidence type="ECO:0000259" key="14">
    <source>
        <dbReference type="Pfam" id="PF17297"/>
    </source>
</evidence>
<proteinExistence type="inferred from homology"/>
<dbReference type="SUPFAM" id="SSF53795">
    <property type="entry name" value="PEP carboxykinase-like"/>
    <property type="match status" value="1"/>
</dbReference>
<feature type="binding site" evidence="11">
    <location>
        <position position="304"/>
    </location>
    <ligand>
        <name>Mn(2+)</name>
        <dbReference type="ChEBI" id="CHEBI:29035"/>
    </ligand>
</feature>
<dbReference type="Pfam" id="PF17297">
    <property type="entry name" value="PEPCK_N"/>
    <property type="match status" value="1"/>
</dbReference>
<dbReference type="InterPro" id="IPR013035">
    <property type="entry name" value="PEP_carboxykinase_C"/>
</dbReference>
<dbReference type="PANTHER" id="PTHR11561">
    <property type="entry name" value="PHOSPHOENOLPYRUVATE CARBOXYKINASE"/>
    <property type="match status" value="1"/>
</dbReference>
<keyword evidence="5 11" id="KW-0479">Metal-binding</keyword>
<comment type="catalytic activity">
    <reaction evidence="11">
        <text>oxaloacetate + GTP = phosphoenolpyruvate + GDP + CO2</text>
        <dbReference type="Rhea" id="RHEA:10388"/>
        <dbReference type="ChEBI" id="CHEBI:16452"/>
        <dbReference type="ChEBI" id="CHEBI:16526"/>
        <dbReference type="ChEBI" id="CHEBI:37565"/>
        <dbReference type="ChEBI" id="CHEBI:58189"/>
        <dbReference type="ChEBI" id="CHEBI:58702"/>
        <dbReference type="EC" id="4.1.1.32"/>
    </reaction>
</comment>
<evidence type="ECO:0000256" key="3">
    <source>
        <dbReference type="ARBA" id="ARBA00011245"/>
    </source>
</evidence>
<dbReference type="SUPFAM" id="SSF68923">
    <property type="entry name" value="PEP carboxykinase N-terminal domain"/>
    <property type="match status" value="1"/>
</dbReference>
<feature type="binding site" evidence="11">
    <location>
        <position position="355"/>
    </location>
    <ligand>
        <name>Mn(2+)</name>
        <dbReference type="ChEBI" id="CHEBI:29035"/>
    </ligand>
</feature>
<feature type="domain" description="Phosphoenolpyruvate carboxykinase GTP-utilising N-terminal" evidence="14">
    <location>
        <begin position="64"/>
        <end position="296"/>
    </location>
</feature>
<dbReference type="AlphaFoldDB" id="A0A934SB28"/>
<comment type="similarity">
    <text evidence="2 11">Belongs to the phosphoenolpyruvate carboxykinase [GTP] family.</text>
</comment>
<keyword evidence="6 11" id="KW-0547">Nucleotide-binding</keyword>
<evidence type="ECO:0000256" key="12">
    <source>
        <dbReference type="SAM" id="MobiDB-lite"/>
    </source>
</evidence>
<keyword evidence="7 11" id="KW-0210">Decarboxylase</keyword>
<dbReference type="InterPro" id="IPR008210">
    <property type="entry name" value="PEP_carboxykinase_N"/>
</dbReference>
<dbReference type="PIRSF" id="PIRSF001348">
    <property type="entry name" value="PEP_carboxykinase_GTP"/>
    <property type="match status" value="1"/>
</dbReference>
<comment type="pathway">
    <text evidence="1 11">Carbohydrate biosynthesis; gluconeogenesis.</text>
</comment>
<comment type="caution">
    <text evidence="15">The sequence shown here is derived from an EMBL/GenBank/DDBJ whole genome shotgun (WGS) entry which is preliminary data.</text>
</comment>
<dbReference type="Gene3D" id="2.170.8.10">
    <property type="entry name" value="Phosphoenolpyruvate Carboxykinase, domain 2"/>
    <property type="match status" value="1"/>
</dbReference>
<feature type="binding site" evidence="11">
    <location>
        <position position="326"/>
    </location>
    <ligand>
        <name>substrate</name>
    </ligand>
</feature>
<dbReference type="GO" id="GO:0006094">
    <property type="term" value="P:gluconeogenesis"/>
    <property type="evidence" value="ECO:0007669"/>
    <property type="project" value="UniProtKB-UniRule"/>
</dbReference>
<dbReference type="InterPro" id="IPR008209">
    <property type="entry name" value="PEP_carboxykinase_GTP"/>
</dbReference>
<feature type="binding site" evidence="11">
    <location>
        <position position="284"/>
    </location>
    <ligand>
        <name>Mn(2+)</name>
        <dbReference type="ChEBI" id="CHEBI:29035"/>
    </ligand>
</feature>
<organism evidence="15 16">
    <name type="scientific">Luteolibacter pohnpeiensis</name>
    <dbReference type="NCBI Taxonomy" id="454153"/>
    <lineage>
        <taxon>Bacteria</taxon>
        <taxon>Pseudomonadati</taxon>
        <taxon>Verrucomicrobiota</taxon>
        <taxon>Verrucomicrobiia</taxon>
        <taxon>Verrucomicrobiales</taxon>
        <taxon>Verrucomicrobiaceae</taxon>
        <taxon>Luteolibacter</taxon>
    </lineage>
</organism>
<reference evidence="15" key="1">
    <citation type="submission" date="2021-01" db="EMBL/GenBank/DDBJ databases">
        <title>Modified the classification status of verrucomicrobia.</title>
        <authorList>
            <person name="Feng X."/>
        </authorList>
    </citation>
    <scope>NUCLEOTIDE SEQUENCE</scope>
    <source>
        <strain evidence="15">KCTC 22041</strain>
    </source>
</reference>
<dbReference type="CDD" id="cd00819">
    <property type="entry name" value="PEPCK_GTP"/>
    <property type="match status" value="1"/>
</dbReference>
<keyword evidence="9 11" id="KW-0464">Manganese</keyword>
<sequence>MDSPGLARQSAHRKTHRRNFDQIRRKSAKFPRFGVISLQTGASQVQDNHSMSKMTSTSHAPLQKWIDKMITLCTPDAVEWCEGSNAEWDRLSNLLVKSGTFTRLNPEKRPNSFLARSAPSDVARVEERTFICTRRADEAGPTNNWAEPTEMRELLQGKFQGCMKGRTMYIIPFCMGPIDSPLAKIGVQVTDSPYAVLNMKIMCSIGSSVLKRLEEEWSGVAPKKRHGHKFFIPCLHSVGAPLEPGQQDVPWPCNEDKYIVHFVETREIMSYGSGYGGNALLGKKCLALRIASNIAREHQWMAEHMLIVGLEAPDGTKTYVTAAFPSACGKTNLAMIVPPESYQKAGWKTSIVGDDIAWLWPHEDGKLHAINPETGYFGVAPGTAYETNPIAMDSMLENTIFTNVALTDDGDVWWEGMTKEAPAHLIDWTGQDWTPDCGRPAAHPNARFTAPASQCPTIDPQWQNPDGVPIEGIIFGGRRATTMPLVYQAYNWSHGVYIGATMGSEMTAAAAGTIGKVRRDPMAMLPFAGYNMGEYFAHWLEMRRYLKHLPRFFHVNWFRKDENGKFLWPGFGENMRVLEWIVKRCHGTAAGHETQIGWTPAPEDFDISSMQNYSREQFEAVMNYHRDEWKAELVSQAEFFLDLYDHLPKELIFQRELLAARLA</sequence>
<feature type="binding site" evidence="11">
    <location>
        <begin position="327"/>
        <end position="332"/>
    </location>
    <ligand>
        <name>GTP</name>
        <dbReference type="ChEBI" id="CHEBI:37565"/>
    </ligand>
</feature>
<feature type="binding site" evidence="11">
    <location>
        <position position="447"/>
    </location>
    <ligand>
        <name>GTP</name>
        <dbReference type="ChEBI" id="CHEBI:37565"/>
    </ligand>
</feature>
<dbReference type="Proteomes" id="UP000603141">
    <property type="component" value="Unassembled WGS sequence"/>
</dbReference>
<evidence type="ECO:0000256" key="8">
    <source>
        <dbReference type="ARBA" id="ARBA00023134"/>
    </source>
</evidence>
<feature type="domain" description="Phosphoenolpyruvate carboxykinase C-terminal P-loop" evidence="13">
    <location>
        <begin position="300"/>
        <end position="658"/>
    </location>
</feature>
<accession>A0A934SB28</accession>
<dbReference type="InterPro" id="IPR035077">
    <property type="entry name" value="PEP_carboxykinase_GTP_C"/>
</dbReference>
<keyword evidence="16" id="KW-1185">Reference proteome</keyword>
<dbReference type="GO" id="GO:0005829">
    <property type="term" value="C:cytosol"/>
    <property type="evidence" value="ECO:0007669"/>
    <property type="project" value="TreeGrafter"/>
</dbReference>
<evidence type="ECO:0000256" key="4">
    <source>
        <dbReference type="ARBA" id="ARBA00022432"/>
    </source>
</evidence>
<dbReference type="GO" id="GO:0046327">
    <property type="term" value="P:glycerol biosynthetic process from pyruvate"/>
    <property type="evidence" value="ECO:0007669"/>
    <property type="project" value="TreeGrafter"/>
</dbReference>
<evidence type="ECO:0000259" key="13">
    <source>
        <dbReference type="Pfam" id="PF00821"/>
    </source>
</evidence>
<dbReference type="PANTHER" id="PTHR11561:SF0">
    <property type="entry name" value="PHOSPHOENOLPYRUVATE CARBOXYKINASE [GTP]-RELATED"/>
    <property type="match status" value="1"/>
</dbReference>
<dbReference type="GO" id="GO:0033993">
    <property type="term" value="P:response to lipid"/>
    <property type="evidence" value="ECO:0007669"/>
    <property type="project" value="TreeGrafter"/>
</dbReference>
<dbReference type="InterPro" id="IPR035078">
    <property type="entry name" value="PEP_carboxykinase_GTP_N"/>
</dbReference>
<gene>
    <name evidence="11" type="primary">pckG</name>
    <name evidence="15" type="ORF">JIN85_10825</name>
</gene>
<comment type="subunit">
    <text evidence="3 11">Monomer.</text>
</comment>
<evidence type="ECO:0000256" key="6">
    <source>
        <dbReference type="ARBA" id="ARBA00022741"/>
    </source>
</evidence>
<feature type="binding site" evidence="11">
    <location>
        <begin position="275"/>
        <end position="277"/>
    </location>
    <ligand>
        <name>substrate</name>
    </ligand>
</feature>
<evidence type="ECO:0000256" key="7">
    <source>
        <dbReference type="ARBA" id="ARBA00022793"/>
    </source>
</evidence>
<feature type="binding site" evidence="11">
    <location>
        <begin position="571"/>
        <end position="574"/>
    </location>
    <ligand>
        <name>GTP</name>
        <dbReference type="ChEBI" id="CHEBI:37565"/>
    </ligand>
</feature>
<dbReference type="GO" id="GO:0030145">
    <property type="term" value="F:manganese ion binding"/>
    <property type="evidence" value="ECO:0007669"/>
    <property type="project" value="UniProtKB-UniRule"/>
</dbReference>
<evidence type="ECO:0000256" key="9">
    <source>
        <dbReference type="ARBA" id="ARBA00023211"/>
    </source>
</evidence>
<dbReference type="FunFam" id="3.40.449.10:FF:000005">
    <property type="entry name" value="Phosphoenolpyruvate carboxykinase [GTP]"/>
    <property type="match status" value="1"/>
</dbReference>
<feature type="active site" evidence="11">
    <location>
        <position position="328"/>
    </location>
</feature>
<protein>
    <recommendedName>
        <fullName evidence="11">Phosphoenolpyruvate carboxykinase [GTP]</fullName>
        <shortName evidence="11">PEP carboxykinase</shortName>
        <shortName evidence="11">PEPCK</shortName>
        <ecNumber evidence="11">4.1.1.32</ecNumber>
    </recommendedName>
    <alternativeName>
        <fullName evidence="11">GTP-dependent phosphoenolpyruvate carboxykinase</fullName>
        <shortName evidence="11">GTP-PEPCK</shortName>
    </alternativeName>
</protein>
<dbReference type="Pfam" id="PF00821">
    <property type="entry name" value="PEPCK_GTP"/>
    <property type="match status" value="1"/>
</dbReference>
<feature type="region of interest" description="Disordered" evidence="12">
    <location>
        <begin position="1"/>
        <end position="20"/>
    </location>
</feature>
<evidence type="ECO:0000256" key="1">
    <source>
        <dbReference type="ARBA" id="ARBA00004742"/>
    </source>
</evidence>
<dbReference type="Gene3D" id="3.90.228.20">
    <property type="match status" value="1"/>
</dbReference>
<evidence type="ECO:0000256" key="10">
    <source>
        <dbReference type="ARBA" id="ARBA00023239"/>
    </source>
</evidence>
<dbReference type="GO" id="GO:0005525">
    <property type="term" value="F:GTP binding"/>
    <property type="evidence" value="ECO:0007669"/>
    <property type="project" value="UniProtKB-UniRule"/>
</dbReference>
<comment type="function">
    <text evidence="11">Catalyzes the conversion of oxaloacetate (OAA) to phosphoenolpyruvate (PEP), the rate-limiting step in the metabolic pathway that produces glucose from lactate and other precursors derived from the citric acid cycle.</text>
</comment>
<dbReference type="HAMAP" id="MF_00452">
    <property type="entry name" value="PEPCK_GTP"/>
    <property type="match status" value="1"/>
</dbReference>
<dbReference type="EMBL" id="JAENIJ010000015">
    <property type="protein sequence ID" value="MBK1882912.1"/>
    <property type="molecule type" value="Genomic_DNA"/>
</dbReference>
<feature type="binding site" evidence="11">
    <location>
        <position position="478"/>
    </location>
    <ligand>
        <name>GTP</name>
        <dbReference type="ChEBI" id="CHEBI:37565"/>
    </ligand>
</feature>